<sequence>WQNFEKLINSMSERAGIVEGLFGQNLDLMTSKVVVSSDSKLLSISLMNDRCSMKYSEDESTIFVDPPDDCYVSTIDLS</sequence>
<dbReference type="AlphaFoldDB" id="A0AAN5I8M1"/>
<keyword evidence="2" id="KW-1185">Reference proteome</keyword>
<evidence type="ECO:0000313" key="1">
    <source>
        <dbReference type="EMBL" id="GMR56667.1"/>
    </source>
</evidence>
<evidence type="ECO:0000313" key="2">
    <source>
        <dbReference type="Proteomes" id="UP001328107"/>
    </source>
</evidence>
<proteinExistence type="predicted"/>
<comment type="caution">
    <text evidence="1">The sequence shown here is derived from an EMBL/GenBank/DDBJ whole genome shotgun (WGS) entry which is preliminary data.</text>
</comment>
<accession>A0AAN5I8M1</accession>
<reference evidence="2" key="1">
    <citation type="submission" date="2022-10" db="EMBL/GenBank/DDBJ databases">
        <title>Genome assembly of Pristionchus species.</title>
        <authorList>
            <person name="Yoshida K."/>
            <person name="Sommer R.J."/>
        </authorList>
    </citation>
    <scope>NUCLEOTIDE SEQUENCE [LARGE SCALE GENOMIC DNA]</scope>
    <source>
        <strain evidence="2">RS5460</strain>
    </source>
</reference>
<gene>
    <name evidence="1" type="ORF">PMAYCL1PPCAC_26862</name>
</gene>
<feature type="non-terminal residue" evidence="1">
    <location>
        <position position="78"/>
    </location>
</feature>
<name>A0AAN5I8M1_9BILA</name>
<protein>
    <submittedName>
        <fullName evidence="1">Uncharacterized protein</fullName>
    </submittedName>
</protein>
<dbReference type="EMBL" id="BTRK01000006">
    <property type="protein sequence ID" value="GMR56667.1"/>
    <property type="molecule type" value="Genomic_DNA"/>
</dbReference>
<dbReference type="Proteomes" id="UP001328107">
    <property type="component" value="Unassembled WGS sequence"/>
</dbReference>
<feature type="non-terminal residue" evidence="1">
    <location>
        <position position="1"/>
    </location>
</feature>
<organism evidence="1 2">
    <name type="scientific">Pristionchus mayeri</name>
    <dbReference type="NCBI Taxonomy" id="1317129"/>
    <lineage>
        <taxon>Eukaryota</taxon>
        <taxon>Metazoa</taxon>
        <taxon>Ecdysozoa</taxon>
        <taxon>Nematoda</taxon>
        <taxon>Chromadorea</taxon>
        <taxon>Rhabditida</taxon>
        <taxon>Rhabditina</taxon>
        <taxon>Diplogasteromorpha</taxon>
        <taxon>Diplogasteroidea</taxon>
        <taxon>Neodiplogasteridae</taxon>
        <taxon>Pristionchus</taxon>
    </lineage>
</organism>